<evidence type="ECO:0000313" key="2">
    <source>
        <dbReference type="EMBL" id="QIQ61184.1"/>
    </source>
</evidence>
<evidence type="ECO:0000256" key="1">
    <source>
        <dbReference type="SAM" id="SignalP"/>
    </source>
</evidence>
<dbReference type="AlphaFoldDB" id="A0A6M3H8S3"/>
<protein>
    <submittedName>
        <fullName evidence="2">Putative drillipeptide CvEx14.2</fullName>
    </submittedName>
</protein>
<organism evidence="2">
    <name type="scientific">Clavus sp. n. QL-2020</name>
    <dbReference type="NCBI Taxonomy" id="2720206"/>
    <lineage>
        <taxon>Eukaryota</taxon>
        <taxon>Metazoa</taxon>
        <taxon>Spiralia</taxon>
        <taxon>Lophotrochozoa</taxon>
        <taxon>Mollusca</taxon>
        <taxon>Gastropoda</taxon>
        <taxon>Caenogastropoda</taxon>
        <taxon>Neogastropoda</taxon>
        <taxon>Conoidea</taxon>
        <taxon>Drilliidae</taxon>
        <taxon>Clavus</taxon>
    </lineage>
</organism>
<dbReference type="EMBL" id="MK895474">
    <property type="protein sequence ID" value="QIQ61184.1"/>
    <property type="molecule type" value="mRNA"/>
</dbReference>
<dbReference type="PROSITE" id="PS51257">
    <property type="entry name" value="PROKAR_LIPOPROTEIN"/>
    <property type="match status" value="1"/>
</dbReference>
<proteinExistence type="evidence at transcript level"/>
<reference evidence="2" key="1">
    <citation type="submission" date="2019-05" db="EMBL/GenBank/DDBJ databases">
        <title>Purification and Characterization of a Bioactive Venom Peptide from Clavus exasperatus (Family Drillidae).</title>
        <authorList>
            <person name="Chua V."/>
            <person name="Ramiro I.B."/>
            <person name="Olivera B.M."/>
            <person name="Gajewiak J."/>
            <person name="Watkins M."/>
        </authorList>
    </citation>
    <scope>NUCLEOTIDE SEQUENCE</scope>
    <source>
        <tissue evidence="2">Venom duct</tissue>
    </source>
</reference>
<keyword evidence="1" id="KW-0732">Signal</keyword>
<feature type="chain" id="PRO_5027120258" evidence="1">
    <location>
        <begin position="23"/>
        <end position="70"/>
    </location>
</feature>
<name>A0A6M3H8S3_9CAEN</name>
<feature type="signal peptide" evidence="1">
    <location>
        <begin position="1"/>
        <end position="22"/>
    </location>
</feature>
<accession>A0A6M3H8S3</accession>
<sequence length="70" mass="7946">MAAMKGVFFSCMIVLLITACLGSPHERNTRESEGEEEQSLGKIVRTPECSMGIHCDWNAYCMDGRCHDWY</sequence>